<dbReference type="Proteomes" id="UP000267430">
    <property type="component" value="Unassembled WGS sequence"/>
</dbReference>
<organism evidence="3 4">
    <name type="scientific">Peribacillus cavernae</name>
    <dbReference type="NCBI Taxonomy" id="1674310"/>
    <lineage>
        <taxon>Bacteria</taxon>
        <taxon>Bacillati</taxon>
        <taxon>Bacillota</taxon>
        <taxon>Bacilli</taxon>
        <taxon>Bacillales</taxon>
        <taxon>Bacillaceae</taxon>
        <taxon>Peribacillus</taxon>
    </lineage>
</organism>
<evidence type="ECO:0000256" key="2">
    <source>
        <dbReference type="SAM" id="SignalP"/>
    </source>
</evidence>
<keyword evidence="1" id="KW-0812">Transmembrane</keyword>
<evidence type="ECO:0000256" key="1">
    <source>
        <dbReference type="SAM" id="Phobius"/>
    </source>
</evidence>
<gene>
    <name evidence="3" type="ORF">ELQ35_05810</name>
</gene>
<feature type="signal peptide" evidence="2">
    <location>
        <begin position="1"/>
        <end position="26"/>
    </location>
</feature>
<protein>
    <submittedName>
        <fullName evidence="3">Copper amine oxidase</fullName>
    </submittedName>
</protein>
<reference evidence="3 4" key="1">
    <citation type="submission" date="2018-12" db="EMBL/GenBank/DDBJ databases">
        <title>Bacillus chawlae sp. nov., Bacillus glennii sp. nov., and Bacillus saganii sp. nov. Isolated from the Vehicle Assembly Building at Kennedy Space Center where the Viking Spacecraft were Assembled.</title>
        <authorList>
            <person name="Seuylemezian A."/>
            <person name="Vaishampayan P."/>
        </authorList>
    </citation>
    <scope>NUCLEOTIDE SEQUENCE [LARGE SCALE GENOMIC DNA]</scope>
    <source>
        <strain evidence="3 4">L5</strain>
    </source>
</reference>
<keyword evidence="1" id="KW-1133">Transmembrane helix</keyword>
<dbReference type="OrthoDB" id="2657432at2"/>
<name>A0A3S0U4T6_9BACI</name>
<feature type="chain" id="PRO_5018621681" evidence="2">
    <location>
        <begin position="27"/>
        <end position="458"/>
    </location>
</feature>
<sequence length="458" mass="49523">MKLKKSLVAVPLSISLLLPTMGVASASGHESHSNNGTGMAHSATVKSPAADLRATLDSLLSEHAYLAIITMQKGADGAKDFNASADALSKNTDDLSKAVGSVYGEEAGNQFKEIWSSHIGYFVDYVKATGAKDEAAKEKAKADLDQYRVKQADFLDKATGGKLMAADLEKTLNVHVNELITAFDSYVAGDYDKAYDTVRESIDHMFMVGKGLSGAITAQFPEKFKNTKSDTPAADLREHLNYLLSEHAGLAILAMQKGATGAKDFDAAAGALNENTDDLSKAIGSVYGEEAAKQFKDIWSSHIGYFVDYVKATGGNDQKAKDMAVNELDEYRVEQAKFLETATEGRLKASDLEAGLKVHVDDLLKAFNTYVEEDYNTTYPTVRTAYAHMFMVGEGLSGAIVNQFPDKFQGNMPTDMPKTGMGGMSEQDQSNDVIMWSIIGFALASIIAAMMIRQRKTN</sequence>
<keyword evidence="2" id="KW-0732">Signal</keyword>
<dbReference type="EMBL" id="RYZZ01000006">
    <property type="protein sequence ID" value="RUQ31093.1"/>
    <property type="molecule type" value="Genomic_DNA"/>
</dbReference>
<comment type="caution">
    <text evidence="3">The sequence shown here is derived from an EMBL/GenBank/DDBJ whole genome shotgun (WGS) entry which is preliminary data.</text>
</comment>
<accession>A0A3S0U4T6</accession>
<proteinExistence type="predicted"/>
<keyword evidence="1" id="KW-0472">Membrane</keyword>
<keyword evidence="4" id="KW-1185">Reference proteome</keyword>
<dbReference type="AlphaFoldDB" id="A0A3S0U4T6"/>
<feature type="transmembrane region" description="Helical" evidence="1">
    <location>
        <begin position="433"/>
        <end position="452"/>
    </location>
</feature>
<evidence type="ECO:0000313" key="3">
    <source>
        <dbReference type="EMBL" id="RUQ31093.1"/>
    </source>
</evidence>
<evidence type="ECO:0000313" key="4">
    <source>
        <dbReference type="Proteomes" id="UP000267430"/>
    </source>
</evidence>
<dbReference type="RefSeq" id="WP_126863878.1">
    <property type="nucleotide sequence ID" value="NZ_JAUSTX010000020.1"/>
</dbReference>